<proteinExistence type="predicted"/>
<sequence>MQELFSVCKTIVKEHAEYDQTDSDLEVTRALNKMKKALQVLQSEEDILNKSIAKFRQMYKKLDERWYVKPVTFVLYKDEKQVKGPALHLSKIYKMASKVDRRNKTTLKAELSESLMFLLQSEPDLKIIESILIKADKSYECKHLTENKDFINLFSMVSKKVYKKREGENSVKDIFEEEEVIALLDKVL</sequence>
<gene>
    <name evidence="1" type="ORF">BRZCDTV_285</name>
</gene>
<name>A0A2R8FEC7_9VIRU</name>
<evidence type="ECO:0000313" key="2">
    <source>
        <dbReference type="Proteomes" id="UP000273054"/>
    </source>
</evidence>
<evidence type="ECO:0000313" key="1">
    <source>
        <dbReference type="EMBL" id="SPN79338.1"/>
    </source>
</evidence>
<dbReference type="EMBL" id="LT994651">
    <property type="protein sequence ID" value="SPN79338.1"/>
    <property type="molecule type" value="Genomic_DNA"/>
</dbReference>
<protein>
    <submittedName>
        <fullName evidence="1">Uncharacterized protein</fullName>
    </submittedName>
</protein>
<reference evidence="1" key="1">
    <citation type="submission" date="2018-03" db="EMBL/GenBank/DDBJ databases">
        <authorList>
            <consortium name="Urmite Genomes"/>
        </authorList>
    </citation>
    <scope>NUCLEOTIDE SEQUENCE [LARGE SCALE GENOMIC DNA]</scope>
    <source>
        <strain evidence="1">IHUMI-27.7</strain>
    </source>
</reference>
<keyword evidence="2" id="KW-1185">Reference proteome</keyword>
<organism evidence="1">
    <name type="scientific">Brazilian cedratvirus IHUMI</name>
    <dbReference type="NCBI Taxonomy" id="2126980"/>
    <lineage>
        <taxon>Viruses</taxon>
        <taxon>Pithoviruses</taxon>
        <taxon>Orthocedratvirinae</taxon>
        <taxon>Alphacedratvirus</taxon>
        <taxon>Alphacedratvirus brasiliense</taxon>
    </lineage>
</organism>
<dbReference type="Proteomes" id="UP000273054">
    <property type="component" value="Segment"/>
</dbReference>
<accession>A0A2R8FEC7</accession>